<dbReference type="Pfam" id="PF04303">
    <property type="entry name" value="PrpF"/>
    <property type="match status" value="1"/>
</dbReference>
<evidence type="ECO:0008006" key="5">
    <source>
        <dbReference type="Google" id="ProtNLM"/>
    </source>
</evidence>
<evidence type="ECO:0000256" key="1">
    <source>
        <dbReference type="ARBA" id="ARBA00007673"/>
    </source>
</evidence>
<keyword evidence="4" id="KW-1185">Reference proteome</keyword>
<reference evidence="3 4" key="1">
    <citation type="submission" date="2019-02" db="EMBL/GenBank/DDBJ databases">
        <title>Genomic Encyclopedia of Type Strains, Phase IV (KMG-IV): sequencing the most valuable type-strain genomes for metagenomic binning, comparative biology and taxonomic classification.</title>
        <authorList>
            <person name="Goeker M."/>
        </authorList>
    </citation>
    <scope>NUCLEOTIDE SEQUENCE [LARGE SCALE GENOMIC DNA]</scope>
    <source>
        <strain evidence="3 4">K24</strain>
    </source>
</reference>
<dbReference type="InterPro" id="IPR047687">
    <property type="entry name" value="OMA_tautomer-like"/>
</dbReference>
<protein>
    <recommendedName>
        <fullName evidence="5">4-oxalomesaconate tautomerase</fullName>
    </recommendedName>
</protein>
<keyword evidence="2" id="KW-0413">Isomerase</keyword>
<dbReference type="PANTHER" id="PTHR43709">
    <property type="entry name" value="ACONITATE ISOMERASE-RELATED"/>
    <property type="match status" value="1"/>
</dbReference>
<accession>A0A4Q7NMG3</accession>
<dbReference type="Proteomes" id="UP000292445">
    <property type="component" value="Unassembled WGS sequence"/>
</dbReference>
<evidence type="ECO:0000256" key="2">
    <source>
        <dbReference type="ARBA" id="ARBA00023235"/>
    </source>
</evidence>
<dbReference type="PANTHER" id="PTHR43709:SF3">
    <property type="entry name" value="ISOMERASE YBHH-RELATED"/>
    <property type="match status" value="1"/>
</dbReference>
<dbReference type="Gene3D" id="3.10.310.10">
    <property type="entry name" value="Diaminopimelate Epimerase, Chain A, domain 1"/>
    <property type="match status" value="2"/>
</dbReference>
<comment type="similarity">
    <text evidence="1">Belongs to the PrpF family.</text>
</comment>
<dbReference type="SUPFAM" id="SSF54506">
    <property type="entry name" value="Diaminopimelate epimerase-like"/>
    <property type="match status" value="2"/>
</dbReference>
<dbReference type="InterPro" id="IPR007400">
    <property type="entry name" value="PrpF-like"/>
</dbReference>
<dbReference type="OrthoDB" id="9779763at2"/>
<dbReference type="RefSeq" id="WP_130357481.1">
    <property type="nucleotide sequence ID" value="NZ_SGXC01000001.1"/>
</dbReference>
<gene>
    <name evidence="3" type="ORF">EV675_2421</name>
</gene>
<dbReference type="EMBL" id="SGXC01000001">
    <property type="protein sequence ID" value="RZS86381.1"/>
    <property type="molecule type" value="Genomic_DNA"/>
</dbReference>
<organism evidence="3 4">
    <name type="scientific">Pigmentiphaga kullae</name>
    <dbReference type="NCBI Taxonomy" id="151784"/>
    <lineage>
        <taxon>Bacteria</taxon>
        <taxon>Pseudomonadati</taxon>
        <taxon>Pseudomonadota</taxon>
        <taxon>Betaproteobacteria</taxon>
        <taxon>Burkholderiales</taxon>
        <taxon>Alcaligenaceae</taxon>
        <taxon>Pigmentiphaga</taxon>
    </lineage>
</organism>
<dbReference type="GO" id="GO:0016853">
    <property type="term" value="F:isomerase activity"/>
    <property type="evidence" value="ECO:0007669"/>
    <property type="project" value="UniProtKB-KW"/>
</dbReference>
<evidence type="ECO:0000313" key="4">
    <source>
        <dbReference type="Proteomes" id="UP000292445"/>
    </source>
</evidence>
<dbReference type="AlphaFoldDB" id="A0A4Q7NMG3"/>
<dbReference type="NCBIfam" id="NF033377">
    <property type="entry name" value="OMA_tautomer"/>
    <property type="match status" value="1"/>
</dbReference>
<sequence length="376" mass="39098">MQTFSDQLGLRCVLMRGGTSKGPFFLADDLPPAGPRRDAALLRLMGALEPRRIDGIGGIDSLTNKVAIISRSTRPDVDVDYLFAQICVHKNTIDYSVNCGNMLAAVGPFAIDEGLVAAAGGASTEVAIFNVNTGKRIVATVRTRDGRAVYAGEAAIDGVAGTAAPVWLRFCDVAGAKTGRLLPTGQAIETLEGVRVSCVDAAVPMAIVEAAELGMTGYETADEINARDDLLARVERVRCAAGRAMGLGDVSRLEMPKLVTVARPVAGGTISARYFMPYTCHTSFAVTGAVCLAAAVQVPGSVAARIAGRADAGEVAIEHPAGTLRVGIDAGQGDAGTQIRSASLLRTARRLYAGIVYFPEATLEAPAAEPAREVLA</sequence>
<name>A0A4Q7NMG3_9BURK</name>
<proteinExistence type="inferred from homology"/>
<evidence type="ECO:0000313" key="3">
    <source>
        <dbReference type="EMBL" id="RZS86381.1"/>
    </source>
</evidence>
<comment type="caution">
    <text evidence="3">The sequence shown here is derived from an EMBL/GenBank/DDBJ whole genome shotgun (WGS) entry which is preliminary data.</text>
</comment>